<dbReference type="AlphaFoldDB" id="A0A1W6YY48"/>
<proteinExistence type="predicted"/>
<feature type="region of interest" description="Disordered" evidence="1">
    <location>
        <begin position="44"/>
        <end position="133"/>
    </location>
</feature>
<feature type="compositionally biased region" description="Low complexity" evidence="1">
    <location>
        <begin position="114"/>
        <end position="130"/>
    </location>
</feature>
<sequence length="172" mass="18074">MKEQTKTVAGPALFVTSIPQGHHIRRDAAPKRERKSMVVAAAPGVLIHRIGDDDAPQESRPAQRRRMTAANRSKTEPRPEPGARGGAAPLIQDIPQATAKSGAAQSAQDDARQPAAVTAAAHGAPTVAPARVVTTGPAYSLPRALRAASQRAREAQPRLINMSDASYAGVEE</sequence>
<reference evidence="2 3" key="1">
    <citation type="submission" date="2017-05" db="EMBL/GenBank/DDBJ databases">
        <title>Complete and WGS of Bordetella genogroups.</title>
        <authorList>
            <person name="Spilker T."/>
            <person name="LiPuma J."/>
        </authorList>
    </citation>
    <scope>NUCLEOTIDE SEQUENCE [LARGE SCALE GENOMIC DNA]</scope>
    <source>
        <strain evidence="2 3">AU17164</strain>
    </source>
</reference>
<organism evidence="2 3">
    <name type="scientific">Bordetella genomosp. 9</name>
    <dbReference type="NCBI Taxonomy" id="1416803"/>
    <lineage>
        <taxon>Bacteria</taxon>
        <taxon>Pseudomonadati</taxon>
        <taxon>Pseudomonadota</taxon>
        <taxon>Betaproteobacteria</taxon>
        <taxon>Burkholderiales</taxon>
        <taxon>Alcaligenaceae</taxon>
        <taxon>Bordetella</taxon>
    </lineage>
</organism>
<keyword evidence="3" id="KW-1185">Reference proteome</keyword>
<evidence type="ECO:0000313" key="3">
    <source>
        <dbReference type="Proteomes" id="UP000194139"/>
    </source>
</evidence>
<name>A0A1W6YY48_9BORD</name>
<dbReference type="RefSeq" id="WP_086071944.1">
    <property type="nucleotide sequence ID" value="NZ_CP021109.1"/>
</dbReference>
<evidence type="ECO:0000256" key="1">
    <source>
        <dbReference type="SAM" id="MobiDB-lite"/>
    </source>
</evidence>
<evidence type="ECO:0000313" key="2">
    <source>
        <dbReference type="EMBL" id="ARP86017.1"/>
    </source>
</evidence>
<dbReference type="Proteomes" id="UP000194139">
    <property type="component" value="Chromosome"/>
</dbReference>
<accession>A0A1W6YY48</accession>
<gene>
    <name evidence="2" type="ORF">CAL13_07210</name>
</gene>
<dbReference type="EMBL" id="CP021109">
    <property type="protein sequence ID" value="ARP86017.1"/>
    <property type="molecule type" value="Genomic_DNA"/>
</dbReference>
<protein>
    <submittedName>
        <fullName evidence="2">Uncharacterized protein</fullName>
    </submittedName>
</protein>